<dbReference type="NCBIfam" id="NF002938">
    <property type="entry name" value="PRK03592.1"/>
    <property type="match status" value="1"/>
</dbReference>
<evidence type="ECO:0000313" key="3">
    <source>
        <dbReference type="EMBL" id="MFD1306277.1"/>
    </source>
</evidence>
<name>A0ABW3X9J0_9ACTN</name>
<proteinExistence type="predicted"/>
<dbReference type="SUPFAM" id="SSF53474">
    <property type="entry name" value="alpha/beta-Hydrolases"/>
    <property type="match status" value="1"/>
</dbReference>
<dbReference type="EC" id="3.8.1.5" evidence="3"/>
<protein>
    <submittedName>
        <fullName evidence="3">Haloalkane dehalogenase</fullName>
        <ecNumber evidence="3">3.8.1.5</ecNumber>
    </submittedName>
</protein>
<dbReference type="Gene3D" id="3.40.50.1820">
    <property type="entry name" value="alpha/beta hydrolase"/>
    <property type="match status" value="1"/>
</dbReference>
<evidence type="ECO:0000256" key="1">
    <source>
        <dbReference type="ARBA" id="ARBA00022801"/>
    </source>
</evidence>
<organism evidence="3 4">
    <name type="scientific">Streptomyces kaempferi</name>
    <dbReference type="NCBI Taxonomy" id="333725"/>
    <lineage>
        <taxon>Bacteria</taxon>
        <taxon>Bacillati</taxon>
        <taxon>Actinomycetota</taxon>
        <taxon>Actinomycetes</taxon>
        <taxon>Kitasatosporales</taxon>
        <taxon>Streptomycetaceae</taxon>
        <taxon>Streptomyces</taxon>
    </lineage>
</organism>
<dbReference type="Proteomes" id="UP001597058">
    <property type="component" value="Unassembled WGS sequence"/>
</dbReference>
<reference evidence="4" key="1">
    <citation type="journal article" date="2019" name="Int. J. Syst. Evol. Microbiol.">
        <title>The Global Catalogue of Microorganisms (GCM) 10K type strain sequencing project: providing services to taxonomists for standard genome sequencing and annotation.</title>
        <authorList>
            <consortium name="The Broad Institute Genomics Platform"/>
            <consortium name="The Broad Institute Genome Sequencing Center for Infectious Disease"/>
            <person name="Wu L."/>
            <person name="Ma J."/>
        </authorList>
    </citation>
    <scope>NUCLEOTIDE SEQUENCE [LARGE SCALE GENOMIC DNA]</scope>
    <source>
        <strain evidence="4">CGMCC 4.7020</strain>
    </source>
</reference>
<dbReference type="InterPro" id="IPR000639">
    <property type="entry name" value="Epox_hydrolase-like"/>
</dbReference>
<dbReference type="InterPro" id="IPR029058">
    <property type="entry name" value="AB_hydrolase_fold"/>
</dbReference>
<gene>
    <name evidence="3" type="ORF">ACFQ5X_10525</name>
</gene>
<dbReference type="RefSeq" id="WP_381241453.1">
    <property type="nucleotide sequence ID" value="NZ_JBHSKH010000091.1"/>
</dbReference>
<keyword evidence="4" id="KW-1185">Reference proteome</keyword>
<evidence type="ECO:0000313" key="4">
    <source>
        <dbReference type="Proteomes" id="UP001597058"/>
    </source>
</evidence>
<dbReference type="PRINTS" id="PR00412">
    <property type="entry name" value="EPOXHYDRLASE"/>
</dbReference>
<dbReference type="InterPro" id="IPR000073">
    <property type="entry name" value="AB_hydrolase_1"/>
</dbReference>
<dbReference type="GO" id="GO:0018786">
    <property type="term" value="F:haloalkane dehalogenase activity"/>
    <property type="evidence" value="ECO:0007669"/>
    <property type="project" value="UniProtKB-EC"/>
</dbReference>
<dbReference type="Pfam" id="PF00561">
    <property type="entry name" value="Abhydrolase_1"/>
    <property type="match status" value="1"/>
</dbReference>
<accession>A0ABW3X9J0</accession>
<feature type="domain" description="AB hydrolase-1" evidence="2">
    <location>
        <begin position="28"/>
        <end position="136"/>
    </location>
</feature>
<dbReference type="EMBL" id="JBHTMM010000010">
    <property type="protein sequence ID" value="MFD1306277.1"/>
    <property type="molecule type" value="Genomic_DNA"/>
</dbReference>
<dbReference type="PANTHER" id="PTHR43329">
    <property type="entry name" value="EPOXIDE HYDROLASE"/>
    <property type="match status" value="1"/>
</dbReference>
<evidence type="ECO:0000259" key="2">
    <source>
        <dbReference type="Pfam" id="PF00561"/>
    </source>
</evidence>
<keyword evidence="1 3" id="KW-0378">Hydrolase</keyword>
<sequence>MSPVTGAKRRIDLEGTGIAFVEAGHGDPIVFLHGNPTSSYLWRNVMPHLTQFGRCLAPDLAGMGDSDPLPERGMRLADHAAFLERLLERLDVRERVVLVVHDWGSVLGFDWARRHPDAVRGIAYVEAIVAPLTPAHFADGGEFIGRIRGPEGECLVLDENVFIEEFLPGGVLRDLTSQELDVYRRPWREPGEARRQLLVWPRELPLDGEPADVVDIVEANAAWLGTTQLPKLFVNAEPGMFLTGAPRELCRTWPNQRELTVPGLHFVQEDAPDQIGTAIAAWLRDLP</sequence>
<comment type="caution">
    <text evidence="3">The sequence shown here is derived from an EMBL/GenBank/DDBJ whole genome shotgun (WGS) entry which is preliminary data.</text>
</comment>